<protein>
    <submittedName>
        <fullName evidence="1">Uncharacterized protein</fullName>
    </submittedName>
</protein>
<dbReference type="EMBL" id="JASSZA010000004">
    <property type="protein sequence ID" value="KAK2113191.1"/>
    <property type="molecule type" value="Genomic_DNA"/>
</dbReference>
<gene>
    <name evidence="1" type="ORF">P7K49_007457</name>
</gene>
<proteinExistence type="predicted"/>
<reference evidence="1 2" key="1">
    <citation type="submission" date="2023-05" db="EMBL/GenBank/DDBJ databases">
        <title>B98-5 Cell Line De Novo Hybrid Assembly: An Optical Mapping Approach.</title>
        <authorList>
            <person name="Kananen K."/>
            <person name="Auerbach J.A."/>
            <person name="Kautto E."/>
            <person name="Blachly J.S."/>
        </authorList>
    </citation>
    <scope>NUCLEOTIDE SEQUENCE [LARGE SCALE GENOMIC DNA]</scope>
    <source>
        <strain evidence="1">B95-8</strain>
        <tissue evidence="1">Cell line</tissue>
    </source>
</reference>
<evidence type="ECO:0000313" key="2">
    <source>
        <dbReference type="Proteomes" id="UP001266305"/>
    </source>
</evidence>
<name>A0ABQ9VUX4_SAGOE</name>
<dbReference type="Proteomes" id="UP001266305">
    <property type="component" value="Unassembled WGS sequence"/>
</dbReference>
<accession>A0ABQ9VUX4</accession>
<comment type="caution">
    <text evidence="1">The sequence shown here is derived from an EMBL/GenBank/DDBJ whole genome shotgun (WGS) entry which is preliminary data.</text>
</comment>
<evidence type="ECO:0000313" key="1">
    <source>
        <dbReference type="EMBL" id="KAK2113191.1"/>
    </source>
</evidence>
<organism evidence="1 2">
    <name type="scientific">Saguinus oedipus</name>
    <name type="common">Cotton-top tamarin</name>
    <name type="synonym">Oedipomidas oedipus</name>
    <dbReference type="NCBI Taxonomy" id="9490"/>
    <lineage>
        <taxon>Eukaryota</taxon>
        <taxon>Metazoa</taxon>
        <taxon>Chordata</taxon>
        <taxon>Craniata</taxon>
        <taxon>Vertebrata</taxon>
        <taxon>Euteleostomi</taxon>
        <taxon>Mammalia</taxon>
        <taxon>Eutheria</taxon>
        <taxon>Euarchontoglires</taxon>
        <taxon>Primates</taxon>
        <taxon>Haplorrhini</taxon>
        <taxon>Platyrrhini</taxon>
        <taxon>Cebidae</taxon>
        <taxon>Callitrichinae</taxon>
        <taxon>Saguinus</taxon>
    </lineage>
</organism>
<sequence length="130" mass="13877">MAKLNLSNCSPFELANYKSNSTAKQEPTNGVSRYLPAAFPSGKPGILDHGLLAKLEEVKFRSPLHSTSPSLNSLSSLTRCAPNDSALYNILATRDASGLHLYLKVPESLGGEVRMPFPGAGLGNLQQPQP</sequence>
<keyword evidence="2" id="KW-1185">Reference proteome</keyword>